<proteinExistence type="predicted"/>
<evidence type="ECO:0000313" key="2">
    <source>
        <dbReference type="EMBL" id="GEU89167.1"/>
    </source>
</evidence>
<dbReference type="PANTHER" id="PTHR47266">
    <property type="entry name" value="ENDONUCLEASE-RELATED"/>
    <property type="match status" value="1"/>
</dbReference>
<dbReference type="GO" id="GO:0003964">
    <property type="term" value="F:RNA-directed DNA polymerase activity"/>
    <property type="evidence" value="ECO:0007669"/>
    <property type="project" value="UniProtKB-KW"/>
</dbReference>
<keyword evidence="2" id="KW-0548">Nucleotidyltransferase</keyword>
<dbReference type="EMBL" id="BKCJ010009903">
    <property type="protein sequence ID" value="GEU89167.1"/>
    <property type="molecule type" value="Genomic_DNA"/>
</dbReference>
<keyword evidence="2" id="KW-0695">RNA-directed DNA polymerase</keyword>
<dbReference type="Pfam" id="PF17921">
    <property type="entry name" value="Integrase_H2C2"/>
    <property type="match status" value="1"/>
</dbReference>
<organism evidence="2">
    <name type="scientific">Tanacetum cinerariifolium</name>
    <name type="common">Dalmatian daisy</name>
    <name type="synonym">Chrysanthemum cinerariifolium</name>
    <dbReference type="NCBI Taxonomy" id="118510"/>
    <lineage>
        <taxon>Eukaryota</taxon>
        <taxon>Viridiplantae</taxon>
        <taxon>Streptophyta</taxon>
        <taxon>Embryophyta</taxon>
        <taxon>Tracheophyta</taxon>
        <taxon>Spermatophyta</taxon>
        <taxon>Magnoliopsida</taxon>
        <taxon>eudicotyledons</taxon>
        <taxon>Gunneridae</taxon>
        <taxon>Pentapetalae</taxon>
        <taxon>asterids</taxon>
        <taxon>campanulids</taxon>
        <taxon>Asterales</taxon>
        <taxon>Asteraceae</taxon>
        <taxon>Asteroideae</taxon>
        <taxon>Anthemideae</taxon>
        <taxon>Anthemidinae</taxon>
        <taxon>Tanacetum</taxon>
    </lineage>
</organism>
<accession>A0A6L2NU88</accession>
<gene>
    <name evidence="2" type="ORF">Tci_061145</name>
</gene>
<protein>
    <submittedName>
        <fullName evidence="2">Reverse transcriptase domain-containing protein</fullName>
    </submittedName>
</protein>
<dbReference type="Gene3D" id="1.10.340.70">
    <property type="match status" value="1"/>
</dbReference>
<sequence>MHAGTRSVVAKAIQIGYYWPTMHADAIKLIQECQDCQVHSPVPRNPQQKQTPIMSPWPFYKWAIDIAGRFPEGPVKVKFLIVAMDYLRIIPAEIGMPTFRTAEIDMVENDEALKIYLDLLEERREQAAICKARSKAKMEKYYNSKSTTQASGLET</sequence>
<keyword evidence="2" id="KW-0808">Transferase</keyword>
<dbReference type="InterPro" id="IPR041588">
    <property type="entry name" value="Integrase_H2C2"/>
</dbReference>
<feature type="domain" description="Integrase zinc-binding" evidence="1">
    <location>
        <begin position="2"/>
        <end position="40"/>
    </location>
</feature>
<reference evidence="2" key="1">
    <citation type="journal article" date="2019" name="Sci. Rep.">
        <title>Draft genome of Tanacetum cinerariifolium, the natural source of mosquito coil.</title>
        <authorList>
            <person name="Yamashiro T."/>
            <person name="Shiraishi A."/>
            <person name="Satake H."/>
            <person name="Nakayama K."/>
        </authorList>
    </citation>
    <scope>NUCLEOTIDE SEQUENCE</scope>
</reference>
<dbReference type="InterPro" id="IPR052160">
    <property type="entry name" value="Gypsy_RT_Integrase-like"/>
</dbReference>
<comment type="caution">
    <text evidence="2">The sequence shown here is derived from an EMBL/GenBank/DDBJ whole genome shotgun (WGS) entry which is preliminary data.</text>
</comment>
<evidence type="ECO:0000259" key="1">
    <source>
        <dbReference type="Pfam" id="PF17921"/>
    </source>
</evidence>
<dbReference type="AlphaFoldDB" id="A0A6L2NU88"/>
<name>A0A6L2NU88_TANCI</name>